<evidence type="ECO:0000313" key="1">
    <source>
        <dbReference type="EMBL" id="MDM8156546.1"/>
    </source>
</evidence>
<name>A0ABT7UA86_9FIRM</name>
<dbReference type="PROSITE" id="PS51257">
    <property type="entry name" value="PROKAR_LIPOPROTEIN"/>
    <property type="match status" value="1"/>
</dbReference>
<comment type="caution">
    <text evidence="1">The sequence shown here is derived from an EMBL/GenBank/DDBJ whole genome shotgun (WGS) entry which is preliminary data.</text>
</comment>
<reference evidence="1 2" key="2">
    <citation type="submission" date="2023-06" db="EMBL/GenBank/DDBJ databases">
        <title>Identification and characterization of horizontal gene transfer across gut microbiota members of farm animals based on homology search.</title>
        <authorList>
            <person name="Schwarzerova J."/>
            <person name="Nykrynova M."/>
            <person name="Jureckova K."/>
            <person name="Cejkova D."/>
            <person name="Rychlik I."/>
        </authorList>
    </citation>
    <scope>NUCLEOTIDE SEQUENCE [LARGE SCALE GENOMIC DNA]</scope>
    <source>
        <strain evidence="1 2">ET39</strain>
    </source>
</reference>
<dbReference type="RefSeq" id="WP_289607016.1">
    <property type="nucleotide sequence ID" value="NZ_JAUDCG010000008.1"/>
</dbReference>
<keyword evidence="2" id="KW-1185">Reference proteome</keyword>
<dbReference type="Proteomes" id="UP001529340">
    <property type="component" value="Unassembled WGS sequence"/>
</dbReference>
<gene>
    <name evidence="1" type="ORF">QUV96_02710</name>
</gene>
<proteinExistence type="predicted"/>
<protein>
    <submittedName>
        <fullName evidence="1">DUF885 domain-containing protein</fullName>
    </submittedName>
</protein>
<dbReference type="PANTHER" id="PTHR33361">
    <property type="entry name" value="GLR0591 PROTEIN"/>
    <property type="match status" value="1"/>
</dbReference>
<dbReference type="EMBL" id="JAUDCG010000008">
    <property type="protein sequence ID" value="MDM8156546.1"/>
    <property type="molecule type" value="Genomic_DNA"/>
</dbReference>
<dbReference type="PANTHER" id="PTHR33361:SF2">
    <property type="entry name" value="DUF885 DOMAIN-CONTAINING PROTEIN"/>
    <property type="match status" value="1"/>
</dbReference>
<dbReference type="Pfam" id="PF05960">
    <property type="entry name" value="DUF885"/>
    <property type="match status" value="1"/>
</dbReference>
<evidence type="ECO:0000313" key="2">
    <source>
        <dbReference type="Proteomes" id="UP001529340"/>
    </source>
</evidence>
<organism evidence="1 2">
    <name type="scientific">Amedibacillus dolichus</name>
    <dbReference type="NCBI Taxonomy" id="31971"/>
    <lineage>
        <taxon>Bacteria</taxon>
        <taxon>Bacillati</taxon>
        <taxon>Bacillota</taxon>
        <taxon>Erysipelotrichia</taxon>
        <taxon>Erysipelotrichales</taxon>
        <taxon>Erysipelotrichaceae</taxon>
        <taxon>Amedibacillus</taxon>
    </lineage>
</organism>
<reference evidence="1 2" key="3">
    <citation type="submission" date="2023-06" db="EMBL/GenBank/DDBJ databases">
        <authorList>
            <person name="Zeman M."/>
            <person name="Kubasova T."/>
            <person name="Jahodarova E."/>
            <person name="Nykrynova M."/>
            <person name="Rychlik I."/>
        </authorList>
    </citation>
    <scope>NUCLEOTIDE SEQUENCE [LARGE SCALE GENOMIC DNA]</scope>
    <source>
        <strain evidence="1 2">ET39</strain>
    </source>
</reference>
<accession>A0ABT7UA86</accession>
<sequence length="594" mass="66856">MMRIRRVSALACTAALVFSLLGCQSKDPAQEQAAFDEFMEQMFVDAMESDYTTAHVYLQDPSAYGIDADAIEVNLGSRFDEASMQAAEDAFMETYAEFQQFDRELLSEEQQDVYDIYAFEADLTEQLYDDKFDYYPQLFESMSGLQFQLPSLFSDWEIRSEDDVKDLILLLNDVKPYVDSALDYTRTQEEKGLLMVDARSVMDYCEGILNSGTDSSILSAMQEQVAALDLSEEATRSYQQQLADAFSGSFLPAYQDIYDTMAEFRDSENNNTLGLAAFPNGKEYYALILQQSIGSNQSVEDVQAMMDSAFEDHLTELQTIMFTDMEGVEPLINGEELPSTGYTSYDAILQTVSARMSEDFPEVSNLNYHIEDMNEEIASDGIAAYFNIPSLDGDSIKQMRVNPDGADPGSLSTYLTVSHEGFPGHMYQYAYLYENVDSNYVKTLANVSAYVEGYAVYAEYESLHYLDTLNESLTAAYRENELASYCLYIQADIGIHYEGWDVSETQDYFNETGIVLSDADAQLVYDQLQANPAAFQPYYVGYHEFAALREKAEEALGDRFENKAFNEAILESGIAPFSVVERHVDAYIAAAQEA</sequence>
<reference evidence="2" key="1">
    <citation type="submission" date="2023-06" db="EMBL/GenBank/DDBJ databases">
        <title>Identification and characterization of horizontal gene transfer across gut microbiota members of farm animals based on homology search.</title>
        <authorList>
            <person name="Zeman M."/>
            <person name="Kubasova T."/>
            <person name="Jahodarova E."/>
            <person name="Nykrynova M."/>
            <person name="Rychlik I."/>
        </authorList>
    </citation>
    <scope>NUCLEOTIDE SEQUENCE [LARGE SCALE GENOMIC DNA]</scope>
    <source>
        <strain evidence="2">ET39</strain>
    </source>
</reference>
<dbReference type="InterPro" id="IPR010281">
    <property type="entry name" value="DUF885"/>
</dbReference>